<evidence type="ECO:0000256" key="2">
    <source>
        <dbReference type="ARBA" id="ARBA00022475"/>
    </source>
</evidence>
<keyword evidence="4 10" id="KW-0479">Metal-binding</keyword>
<comment type="caution">
    <text evidence="14">The sequence shown here is derived from an EMBL/GenBank/DDBJ whole genome shotgun (WGS) entry which is preliminary data.</text>
</comment>
<evidence type="ECO:0000313" key="14">
    <source>
        <dbReference type="EMBL" id="GAJ92652.1"/>
    </source>
</evidence>
<dbReference type="GO" id="GO:0005886">
    <property type="term" value="C:plasma membrane"/>
    <property type="evidence" value="ECO:0007669"/>
    <property type="project" value="UniProtKB-SubCell"/>
</dbReference>
<keyword evidence="2" id="KW-1003">Cell membrane</keyword>
<evidence type="ECO:0000256" key="7">
    <source>
        <dbReference type="ARBA" id="ARBA00023004"/>
    </source>
</evidence>
<evidence type="ECO:0000313" key="15">
    <source>
        <dbReference type="Proteomes" id="UP000026941"/>
    </source>
</evidence>
<feature type="binding site" description="covalent" evidence="9">
    <location>
        <position position="337"/>
    </location>
    <ligand>
        <name>heme c</name>
        <dbReference type="ChEBI" id="CHEBI:61717"/>
        <label>3</label>
    </ligand>
</feature>
<dbReference type="GO" id="GO:0020037">
    <property type="term" value="F:heme binding"/>
    <property type="evidence" value="ECO:0007669"/>
    <property type="project" value="InterPro"/>
</dbReference>
<sequence>MDTFFRLFSAAICLMSVSSTALAADDDAQAASVKRGAYIATASDCSACHTAPGGKPFAGGLGIVSPVGTIYSTNITPSATAGIGQYTEEQFARAVRAGVRADGANLYPAMPYTSYNVLTDADIHDLYAYFQHGVTPVDTAPTRTALPFPMNIRLSMMAWNLLFLGSGHSEADATQSAEWNRGKYLVDGAAHCSTCHTPRGFLMQELSSHYLGGAQVGQWYAPNITSDANSGIGSWSKDELARYLATGSLPGKAQAAGSMGEAVEHSFSQLTPDDISAISTYIKTVAPLHDASDEQSRFGYGKLFSQLASLRGANPIRSDTDEQANGAVLFYGNCASCHQASGQGSKDTYYPSLFHNSVTGAANHSNLIATILNGVNRTTPKGQAFMPGFGGKANDINALNDAQVATLANYVIENYGRAGTPVSPADVAQVRAGGPASSLLLLARIGIAVAVIVGLAILLLLVVWRQRQARVV</sequence>
<keyword evidence="11" id="KW-1133">Transmembrane helix</keyword>
<dbReference type="GO" id="GO:0005506">
    <property type="term" value="F:iron ion binding"/>
    <property type="evidence" value="ECO:0007669"/>
    <property type="project" value="InterPro"/>
</dbReference>
<dbReference type="InterPro" id="IPR009056">
    <property type="entry name" value="Cyt_c-like_dom"/>
</dbReference>
<evidence type="ECO:0000256" key="6">
    <source>
        <dbReference type="ARBA" id="ARBA00022737"/>
    </source>
</evidence>
<reference evidence="14 15" key="1">
    <citation type="submission" date="2014-05" db="EMBL/GenBank/DDBJ databases">
        <title>Whole genome shotgun sequence of Rhizobium rhizogenes NBRC 13257.</title>
        <authorList>
            <person name="Katano-Makiyama Y."/>
            <person name="Hosoyama A."/>
            <person name="Hashimoto M."/>
            <person name="Hosoyama Y."/>
            <person name="Noguchi M."/>
            <person name="Tsuchikane K."/>
            <person name="Kimura A."/>
            <person name="Ohji S."/>
            <person name="Ichikawa N."/>
            <person name="Yamazoe A."/>
            <person name="Fujita N."/>
        </authorList>
    </citation>
    <scope>NUCLEOTIDE SEQUENCE [LARGE SCALE GENOMIC DNA]</scope>
    <source>
        <strain evidence="14 15">NBRC 13257</strain>
    </source>
</reference>
<evidence type="ECO:0000256" key="1">
    <source>
        <dbReference type="ARBA" id="ARBA00004236"/>
    </source>
</evidence>
<evidence type="ECO:0000256" key="8">
    <source>
        <dbReference type="ARBA" id="ARBA00023136"/>
    </source>
</evidence>
<keyword evidence="3 9" id="KW-0349">Heme</keyword>
<organism evidence="14 15">
    <name type="scientific">Rhizobium rhizogenes NBRC 13257</name>
    <dbReference type="NCBI Taxonomy" id="1220581"/>
    <lineage>
        <taxon>Bacteria</taxon>
        <taxon>Pseudomonadati</taxon>
        <taxon>Pseudomonadota</taxon>
        <taxon>Alphaproteobacteria</taxon>
        <taxon>Hyphomicrobiales</taxon>
        <taxon>Rhizobiaceae</taxon>
        <taxon>Rhizobium/Agrobacterium group</taxon>
        <taxon>Rhizobium</taxon>
    </lineage>
</organism>
<feature type="domain" description="Cytochrome c" evidence="13">
    <location>
        <begin position="177"/>
        <end position="286"/>
    </location>
</feature>
<feature type="chain" id="PRO_5041646157" evidence="12">
    <location>
        <begin position="24"/>
        <end position="472"/>
    </location>
</feature>
<keyword evidence="7 10" id="KW-0408">Iron</keyword>
<feature type="binding site" description="axial binding residue" evidence="10">
    <location>
        <position position="196"/>
    </location>
    <ligand>
        <name>heme c</name>
        <dbReference type="ChEBI" id="CHEBI:61717"/>
        <label>2</label>
    </ligand>
    <ligandPart>
        <name>Fe</name>
        <dbReference type="ChEBI" id="CHEBI:18248"/>
    </ligandPart>
</feature>
<keyword evidence="6" id="KW-0677">Repeat</keyword>
<keyword evidence="11" id="KW-0812">Transmembrane</keyword>
<feature type="binding site" description="axial binding residue" evidence="10">
    <location>
        <position position="338"/>
    </location>
    <ligand>
        <name>heme c</name>
        <dbReference type="ChEBI" id="CHEBI:61717"/>
        <label>3</label>
    </ligand>
    <ligandPart>
        <name>Fe</name>
        <dbReference type="ChEBI" id="CHEBI:18248"/>
    </ligandPart>
</feature>
<dbReference type="Gene3D" id="1.10.760.10">
    <property type="entry name" value="Cytochrome c-like domain"/>
    <property type="match status" value="3"/>
</dbReference>
<evidence type="ECO:0000256" key="11">
    <source>
        <dbReference type="SAM" id="Phobius"/>
    </source>
</evidence>
<dbReference type="InterPro" id="IPR051459">
    <property type="entry name" value="Cytochrome_c-type_DH"/>
</dbReference>
<dbReference type="PANTHER" id="PTHR35008:SF8">
    <property type="entry name" value="ALCOHOL DEHYDROGENASE CYTOCHROME C SUBUNIT"/>
    <property type="match status" value="1"/>
</dbReference>
<dbReference type="EMBL" id="BAYX01000004">
    <property type="protein sequence ID" value="GAJ92652.1"/>
    <property type="molecule type" value="Genomic_DNA"/>
</dbReference>
<comment type="subcellular location">
    <subcellularLocation>
        <location evidence="1">Cell membrane</location>
    </subcellularLocation>
</comment>
<dbReference type="GO" id="GO:0009055">
    <property type="term" value="F:electron transfer activity"/>
    <property type="evidence" value="ECO:0007669"/>
    <property type="project" value="InterPro"/>
</dbReference>
<accession>A0AA87U3M9</accession>
<dbReference type="AlphaFoldDB" id="A0AA87U3M9"/>
<evidence type="ECO:0000256" key="12">
    <source>
        <dbReference type="SAM" id="SignalP"/>
    </source>
</evidence>
<gene>
    <name evidence="14" type="ORF">RRH01S_04_02050</name>
</gene>
<name>A0AA87U3M9_RHIRH</name>
<feature type="signal peptide" evidence="12">
    <location>
        <begin position="1"/>
        <end position="23"/>
    </location>
</feature>
<evidence type="ECO:0000256" key="10">
    <source>
        <dbReference type="PIRSR" id="PIRSR000018-51"/>
    </source>
</evidence>
<dbReference type="PANTHER" id="PTHR35008">
    <property type="entry name" value="BLL4482 PROTEIN-RELATED"/>
    <property type="match status" value="1"/>
</dbReference>
<feature type="domain" description="Cytochrome c" evidence="13">
    <location>
        <begin position="31"/>
        <end position="134"/>
    </location>
</feature>
<feature type="binding site" description="covalent" evidence="9">
    <location>
        <position position="334"/>
    </location>
    <ligand>
        <name>heme c</name>
        <dbReference type="ChEBI" id="CHEBI:61717"/>
        <label>3</label>
    </ligand>
</feature>
<feature type="binding site" description="covalent" evidence="9">
    <location>
        <position position="45"/>
    </location>
    <ligand>
        <name>heme c</name>
        <dbReference type="ChEBI" id="CHEBI:61717"/>
        <label>1</label>
    </ligand>
</feature>
<evidence type="ECO:0000256" key="4">
    <source>
        <dbReference type="ARBA" id="ARBA00022723"/>
    </source>
</evidence>
<keyword evidence="5 12" id="KW-0732">Signal</keyword>
<feature type="transmembrane region" description="Helical" evidence="11">
    <location>
        <begin position="439"/>
        <end position="464"/>
    </location>
</feature>
<dbReference type="PIRSF" id="PIRSF000018">
    <property type="entry name" value="Mb_ADH_cyt_c"/>
    <property type="match status" value="1"/>
</dbReference>
<protein>
    <submittedName>
        <fullName evidence="14">Gluconate 2-dehydrogenase cytochrome c subunit</fullName>
    </submittedName>
</protein>
<feature type="binding site" description="axial binding residue" evidence="10">
    <location>
        <position position="49"/>
    </location>
    <ligand>
        <name>heme c</name>
        <dbReference type="ChEBI" id="CHEBI:61717"/>
        <label>1</label>
    </ligand>
    <ligandPart>
        <name>Fe</name>
        <dbReference type="ChEBI" id="CHEBI:18248"/>
    </ligandPart>
</feature>
<evidence type="ECO:0000256" key="9">
    <source>
        <dbReference type="PIRSR" id="PIRSR000018-50"/>
    </source>
</evidence>
<dbReference type="GO" id="GO:0016614">
    <property type="term" value="F:oxidoreductase activity, acting on CH-OH group of donors"/>
    <property type="evidence" value="ECO:0007669"/>
    <property type="project" value="InterPro"/>
</dbReference>
<dbReference type="Proteomes" id="UP000026941">
    <property type="component" value="Unassembled WGS sequence"/>
</dbReference>
<keyword evidence="8 11" id="KW-0472">Membrane</keyword>
<dbReference type="InterPro" id="IPR014353">
    <property type="entry name" value="Membr-bd_ADH_cyt_c"/>
</dbReference>
<feature type="domain" description="Cytochrome c" evidence="13">
    <location>
        <begin position="321"/>
        <end position="415"/>
    </location>
</feature>
<feature type="binding site" description="covalent" evidence="9">
    <location>
        <position position="48"/>
    </location>
    <ligand>
        <name>heme c</name>
        <dbReference type="ChEBI" id="CHEBI:61717"/>
        <label>1</label>
    </ligand>
</feature>
<dbReference type="InterPro" id="IPR036909">
    <property type="entry name" value="Cyt_c-like_dom_sf"/>
</dbReference>
<evidence type="ECO:0000259" key="13">
    <source>
        <dbReference type="PROSITE" id="PS51007"/>
    </source>
</evidence>
<dbReference type="Pfam" id="PF00034">
    <property type="entry name" value="Cytochrom_C"/>
    <property type="match status" value="3"/>
</dbReference>
<dbReference type="RefSeq" id="WP_034521764.1">
    <property type="nucleotide sequence ID" value="NZ_BAYX01000004.1"/>
</dbReference>
<comment type="cofactor">
    <cofactor evidence="9">
        <name>heme c</name>
        <dbReference type="ChEBI" id="CHEBI:61717"/>
    </cofactor>
    <text evidence="9">Binds 3 heme c groups covalently per subunit.</text>
</comment>
<evidence type="ECO:0000256" key="5">
    <source>
        <dbReference type="ARBA" id="ARBA00022729"/>
    </source>
</evidence>
<dbReference type="PROSITE" id="PS51007">
    <property type="entry name" value="CYTC"/>
    <property type="match status" value="3"/>
</dbReference>
<feature type="binding site" description="covalent" evidence="9">
    <location>
        <position position="195"/>
    </location>
    <ligand>
        <name>heme c</name>
        <dbReference type="ChEBI" id="CHEBI:61717"/>
        <label>2</label>
    </ligand>
</feature>
<proteinExistence type="predicted"/>
<dbReference type="SUPFAM" id="SSF46626">
    <property type="entry name" value="Cytochrome c"/>
    <property type="match status" value="3"/>
</dbReference>
<evidence type="ECO:0000256" key="3">
    <source>
        <dbReference type="ARBA" id="ARBA00022617"/>
    </source>
</evidence>
<feature type="binding site" description="covalent" evidence="9">
    <location>
        <position position="192"/>
    </location>
    <ligand>
        <name>heme c</name>
        <dbReference type="ChEBI" id="CHEBI:61717"/>
        <label>2</label>
    </ligand>
</feature>